<dbReference type="Proteomes" id="UP000183567">
    <property type="component" value="Unassembled WGS sequence"/>
</dbReference>
<name>A0A1J8PWE9_9AGAM</name>
<keyword evidence="2" id="KW-1185">Reference proteome</keyword>
<sequence>MDYDKAIELYSSAIDLNCSCSTDTMFEQRCKARLGKMLWADALLDAQKPFVVSWTSAKARSSTWSTTV</sequence>
<reference evidence="1 2" key="1">
    <citation type="submission" date="2016-03" db="EMBL/GenBank/DDBJ databases">
        <title>Comparative genomics of the ectomycorrhizal sister species Rhizopogon vinicolor and Rhizopogon vesiculosus (Basidiomycota: Boletales) reveals a divergence of the mating type B locus.</title>
        <authorList>
            <person name="Mujic A.B."/>
            <person name="Kuo A."/>
            <person name="Tritt A."/>
            <person name="Lipzen A."/>
            <person name="Chen C."/>
            <person name="Johnson J."/>
            <person name="Sharma A."/>
            <person name="Barry K."/>
            <person name="Grigoriev I.V."/>
            <person name="Spatafora J.W."/>
        </authorList>
    </citation>
    <scope>NUCLEOTIDE SEQUENCE [LARGE SCALE GENOMIC DNA]</scope>
    <source>
        <strain evidence="1 2">AM-OR11-056</strain>
    </source>
</reference>
<accession>A0A1J8PWE9</accession>
<dbReference type="EMBL" id="LVVM01004502">
    <property type="protein sequence ID" value="OJA12791.1"/>
    <property type="molecule type" value="Genomic_DNA"/>
</dbReference>
<comment type="caution">
    <text evidence="1">The sequence shown here is derived from an EMBL/GenBank/DDBJ whole genome shotgun (WGS) entry which is preliminary data.</text>
</comment>
<proteinExistence type="predicted"/>
<evidence type="ECO:0000313" key="2">
    <source>
        <dbReference type="Proteomes" id="UP000183567"/>
    </source>
</evidence>
<evidence type="ECO:0000313" key="1">
    <source>
        <dbReference type="EMBL" id="OJA12791.1"/>
    </source>
</evidence>
<organism evidence="1 2">
    <name type="scientific">Rhizopogon vesiculosus</name>
    <dbReference type="NCBI Taxonomy" id="180088"/>
    <lineage>
        <taxon>Eukaryota</taxon>
        <taxon>Fungi</taxon>
        <taxon>Dikarya</taxon>
        <taxon>Basidiomycota</taxon>
        <taxon>Agaricomycotina</taxon>
        <taxon>Agaricomycetes</taxon>
        <taxon>Agaricomycetidae</taxon>
        <taxon>Boletales</taxon>
        <taxon>Suillineae</taxon>
        <taxon>Rhizopogonaceae</taxon>
        <taxon>Rhizopogon</taxon>
    </lineage>
</organism>
<dbReference type="AlphaFoldDB" id="A0A1J8PWE9"/>
<protein>
    <submittedName>
        <fullName evidence="1">Uncharacterized protein</fullName>
    </submittedName>
</protein>
<gene>
    <name evidence="1" type="ORF">AZE42_12871</name>
</gene>
<dbReference type="OrthoDB" id="2423701at2759"/>